<proteinExistence type="predicted"/>
<evidence type="ECO:0000256" key="4">
    <source>
        <dbReference type="SAM" id="MobiDB-lite"/>
    </source>
</evidence>
<sequence>MTLSNGAAPPPKENPNPDVVLSGERAGTNDHRSESALRLEGSHWANIDHAAVELFDHALTSSSDGLVSLADYVHYFKIPGVNHSAHQASIISAAWAIVMSEYTNSNDVLFGQLKGGKNSPLRVLLKQDDTIESLLRRVEESRTITQVTVAASRRKVQCVLAFYGHEEMEAGPYPGPLKDEVLQVSFILHASLVNIKVLYNELSVERSKIERLFQQLGHVLTQLYENPTETALGKVSSVTAKDINDMKEWNMRSHKSYVLDSINATFERQVMASPDSWAINAWDGSLTYAQLYNQAKLLANSLYEAGVRPHDLVPLAFDKSVWFTISVLAVLKVGAAIVPLDPDWPRERRMYIVEDAGSRLALTNVARFKEEHPGLTVIDVSKMIWAPQTEPKINFAHIVTPAHAAYAFFTSGTTGRPKGCIIEHGAFVASALERAKVLVRDESSRVLQVATHTFDPAMEDILTTLLVGGCVCVPNKQEYLNDLRGSICKCNANTLNIAPSLIRSLRPEQVPSLKTLILGGEKMSDRVLETWTGAVSLFNAYGPTECCIKSTINIMSAGADPRNIGYPAGCSIWLTRPYDQDTLAAIGTVGEILIQGPNLAREYLNRPELTAQSFPRNLRWASQAGLGSDTRFYKTGDLARFNPDGSICLLGRRDSQVKIHGQRIELGEIDHHLRQSFPAETEAIAGVVTFKDRETSCLVAFVQMMDQRSSQANPGSDLALLDDPSQVQQLQTSAIQRLSKVLPAYMIPLVFLPVQNFLYFSNGKTNRKGMCEQAADMSLGTILKKFGRVGHETHDDSSWSADALALRQLWATALCLDAKMIAVDDTFSSLGGDSLAAIELARLCRAHNVDLTVDDILQCPTILTQLENKQVRQVNNGTNQIAPFALLEMGTDIGKLREEVSKPCQVDAATIEDIYPVSPMQESLMALSMDISPYISQFVFRIDRNVKLNDLRAAWKIAAQDIPILRTRIVHTSEHGTVQVVINEEIEWSNLENIEIAHFLLKDKGDSMHLGDRLNRFTVVREEEGPSFLVWTCHHACHDGRTVDQVLEYVNSLRSGGSMRSFAPFKQFIEFQKNLSLSDWETYWKRRLADAPVSSFPGGDSGVRQPLTDSLYRHYFKLPRRNVKDSLTSSSSSATVIRAAWALLVARYEGSNCATFGTIVGGSSSLVPNSDAIVGPTNNTIPMNISVPEEWSVQKFLSHVREHFESSPFQHVGLAQLGELSPSIRDITRVRNLLVLQRPYGHSGDQLGLERIQVSAHANFKYPLVVECTLEVENGLSVAFMFDSHILDEVQVSRLAVQFERLIQALNTDFKIPLTNIDVLGPSDMAQIQKWQIEVPPSGSFSLPHYILENALERPDAPALCSWDGNLTYAQLQNLSSRLSSHLIQAGVRRGDNVLCHFEKSACAIVCMLAVLKCGAASIPLGLSWPRTRLEAVSSVVKAKFVLSSPKPSRGTVGLAMHHLEITMSLIQRLPDIRDYGVDASLPSDTAFIMFTSGSTGSPKGIPLCHEQLVANLNTIVQHMRYTPQSRTYQFSDFVFDLSLSDIFGTFMAGGCLCMPSEQERQQSLADSMNRMRINVVGLTPTVAKLLTLSDVPTLRFMLLGGEGLSKDDLERWAGHVDVINAYGMTESCIVSTSTDVRRPDSDPRNIGRAINCLAWITDANHPHRLAPIGTVGELVVQGPGVASGYLNRPDESKRVFLDTLPWSFDRNRAYRTGDLVKYDADGSIIYIGRKDAQLKVRGQRFEAGEVEAQLKDCGLPGGFCVDIVKVVSPDDPEVSVPILALFISLEDGSAVMASSEPAIARHAYQDTSTATNVLQTLQKLKSRLPDYMHPQAVVPISQMPVSGTGKLDRKVLRALVADVSYAELLGFSPQPDKGAASERKTLDSEAQRTIAMLWSQVLPVGESHVFHGGDDFFQLGGHSITLMRLTSLAKKHGVLINFAEAFLRPTLAAMAECAHSGWSQDKIVHPKIPPFSMTGSQTESILQEAAITCRLDPAEIVDIYPSTPLQEGLMTLSLSKPGLYTAQFAWSLPESLDLNLFEAAWESLAKLNALLRTRLIYSTGYWQVVSKNMRPWTTAQSSLHSYIEHEKAHSMGLGEPLSRMAIVRDTVSATTYFVWTCHHSLYDGHSMQAIQEWISAFYLKARELPIVPFKIFVDHISKNTQSEASLNFWKETLNDCPKPSFPALPSNDYQQSAGVILKVEASLPQEQRRDVTLASAIQAAWAILLAKYEGSEDVLFGMTLGGRSTDMPEIEKVMGPTLCTVPVRLRPSPDRDVTSFLKAVQELYLHSALHGQTGLARISKLSADADSVLKIRSLLIIHEPLSTELQGLEKLGCIRVKTDVKDFVSYALVIECIPVPASNRLKLKISYDKGVLRDTDAHHLALQIEFVLQQLLGEACNKLKDICTVSPIDMQTLANWNRELPKPVESTIQDLFANQAARQPDSPAICSWDGEMTYKELDSHTTRLARQIVSCGVGEGDLVPICFRKSMWTVVAMLAVLKAGGGCVCLDPNHPSDYHQGILSRIGAKLIIIGSGQLSMFKQIPTIGVDAVSVNNMADSSAKLPPVKPSQVAFVVFTSGTTGQPKGILLEHLALCTSILAHGRFMRFGPRSRVLQFASYTFDVSIADIFTTLVFGGCVCVPSDHDRMNNLSGAMNALKVNHAYLTSSVAAMLDPDGLQNPLNVLAVGGEQVGHDVLQTWATRTNLINMYGPAETTIWCGGKDSVGFSDSPLDIGRGVGARMWLTDPNDPQQLAPIGAVGEILVEGPLLARGYLDDPSRTSAAFADMPRWAKSLNSIDGFESITGRLYRSGDLGKYQPDGSILIFGRRDTQLKIRGQRVELSEIENQLHSIIQDHRCVVDVYTTPDGQPSLVAFIGLGSNVQDGEKAKSMACIASDCEIPTGLANLVDGLQSRLAKVLPPYMVPAQYLVLREMPLLVSGKTDRKTLRRLASSHFREAPKQAAPMAAQQKQIPVTDMEWNLFSLWTQVLGISNLGSLGTDDNFFRCGGDSLKAMRMVSLAAQRGVQVKVADVFKHPVMADLAKALTKDACTNEEPARTSVLDALEPFAMLDESARDEITEQASKDCDIPVTRIEDIYPCTQLQNGLFALSQKQPGTYVAQFGFLVGKSLSIPRLREAWDTVCRQTPVLRSRLWSTPSGLLQVVLDEDFTWFDRSDVDTTAELSQDKAAVGGSGRPLQRFRVCHDATTGDTKLFWTIHHSAYDGWSLQRVLEYVQLAYRDQLKPLASTSFSRFVQYANSIVESDEARGFWKRRLANAPSPTFPALPETNYRPVADSIVSMEVGNVKTPAFVTLATLLRAAWAMVVGAYETSYDVVFMSTVSGRSAPLKGIETVMGPTIATIPVRVDFSDRKKNVAELLQVLQDAAAEEIAFQQVGLQSIRRISGDCEKSCNARNLLVIQTDDVSQKGVTLEDFEKLPENSRDFSTFPFTLECSIKEKNQVFVEATFDSRVINFTQVHRILRLFQHVTLQLCQTDAALCDIEVISPSDLNEIRSWNPTMPAAKEACIHHELERLARLHPDREAICSWDGSLTFRELDSLSERYAGYLQSQGVKVESFVPICFDKSKWAIVAMVAIMKAGGAWAPIDPRHPQERRDGVFSALSSSLVVTSAMHAQLFSIHTSLALSVHILDETALEKIPRSLSLNKPVVLPSNAVFLVFTSGSTGVPKAIVDEHRGICTGAHALGGLIGFGPKTRFWQFAAYTFDQSFGDIFHVLLRGGCVCIPSESDRQNDLAGSICRLRANTTILTPTVACSINPADLGSHRMESMVLGGEPMTVETIRTWAPNSQMYHTYGPTECSVISIGRTFGMQNISLPGNIGQGLGALIWLTDPSDPDRLAPIGAVGEILIEGPLLSRGYLNNPELTNAAYIRDPKWSRSLHVPGATGSRRFYRTGDLGQYDTDGTIICLGRRDGQVKLRGQRVELGEIEHHISIYAKSQVTVAADVHTWPGGASMLVACISLDSIKDRDGDCRLVKKVDHLEKFVSALSGVDEYLSRVLPSHMVPTLFIPCTQIPRTISGKKDRKTLRGKLDSLASGYLADLGNIWDGGESGNDRPMNDREERLCRLWLQVLKLDLESNQIKQSNNFFSSGGDSVRAMSLVAAARREGIHLTVADIFNHPKLYDMAAAMDLSSPKAKPVNVASFSLLPPGAAEKAVSEASTACQIELSQIEDIYPATPLQQGLVMLSIRDSGAYVSRFVFRLPDDIDLDRLQRAWEQVYLESPALRTRIIDSSLPSQLLQVVISQNVKWHYAEDMETYVGNKGLSDFGLGDSLMEVCIIQQAHGAKSFALTLHHAIYDGWSLQRLLAATEQIYFGKSALPFAPFKNFVHHLSQADTAAASGFWRSYLSGAPVTSLFIEQGASFKPFADKVISHTLKIGTRRRSQPGETLSSVLRAAWALILSSYKGDTALDVVFGVVVGGRSIDLADIENIDGPTIATIPFRVKYDEQTAVTSLVQHVQNISSQLIEHEHLGLQSIKKLSDSARNACDFQTVLVVQNPLDSSAETGFLDLKNTETRPDMPPTIPLVVECIISDGNIEILFHFDDRLLDGFQAERMIKQLAHVVEQLINGDANQTIAAIQIASPSDILDIKRWNSFVPPRVDSCLHDLVLQKARDTPDQIAIHSSDAVLDYRTLDRLSGFLAHHLQTHQVGPEVKVPFCMEKSASAIVSILAVLRSGGAFVPLDMTAPKARNREIISRVNSGLVLVTPSTRSLFDGVGYTLLEVTMSMLGELAMSSSPENAPSTVSPTDAAYVLFTSGSTGLPKGVVVEHRAIATSVSSFASYLGVTPDTRLLQFAPYVFDVSIGEMFASLVSGACLCIASEAQMINDLGHCIREMKVDFAVLTPTFAETITPEAVPGLQTLVLGGEPVRKQNVETWGSAVKLINGYGPTEASVLSLAHRIPDAQSPVGLIGRPVGCRGWIASQTDPNALCPVGVVGELLIEGHTLARGYLDTPSANEAFIAEPAFLASLAPQKSATRVYRTGDLVRYTANGIIQFIGRKDTQIKFHGRRIEVSEIEHAAIKVMQDVRHLAVELVHPGGTQQQALALFFQPPDVNGTEEQALILAVGDEARENMLQLKSQLAEMLPPYMVPSLFVPLTSWPRTANGKLHRRLIREAVAGLCPEDIARHSLHIIETALPATDREKQLAATWAATLHVDQQTINRNDSFLQHGGDSVAAVRLVTLARKNGFNLSVETVLSAPILREMALRMEYVETITELAVEPFSLIANPEEEIIQASVQCGVDPAAVEDIYPCSSMQSSLIALTAKNSTAYISQFVLAIPENRDIQTVQNAWNTVVKDTPVLRTRFFHPSANNSIQNPILQAVIRVEPIWTTATQLHLFLQKDKQTPMTIGTPYTRFAIVDDQVKLVRYLVFSAHHAVYDGWSLGLTIERVAQALDGTPISPAAGYNTFIQHIQSHNWENTKAFWIANLDGASPTTFPPLPSHAYEPVTDDHLTHRFNSPARSSRYSNVTTATVLRSAWSMLVSRYCDSQDVVFGVTVNGRMAPIPGIERVQGPTLTTIPFRAIIDPAQSAISFLEQVQARSLQSIPHEQYGLQNIKSLSDLLSELCKFQSLLVIQSPRETTSDHHGTRMSMAPGEDLGSAGIRGFHNLALVVECTTYPNFVEVNVSFDSNILPRPQVQRLAQHLQHLYLQLQATADDPSVRLADISHVSPSDLAEMLEWNKSVPESYQACVHELFEKRARMQPDAPAICARDGELTYSELDQKATILATYLRQQGLSPGVLVPLLFEKSCWTIVTMLAVLKSGAANVALNPEHPQARLQGLIDVTESHNILCSRKNFEIAIEFDRQVIVVDEELFSSLGILEEPSTSLSPKIHTACPDDPAFILFTSGTTGKPKGIVINHAAFCSSIRGHSSTLRFSTGPGSRNFQFTAYTSDVSIGEIFTSLAVGSCVCVPSDYDRVNNLAGSIRDLGVNWAFLTPSVAALLTPKEVPGLRTLLFGGETATTENICTWADSLYLINSAGPAECSIWTHCNPGISTADIGSNWGYNLGCATWITNPNNPGELMPIGVVGEMLIEGPNLAQGYLKDPERSEKTFANVYLAGKKRRLYRTGDLARFMADGKTQFLGRKDTQVKLRGQRVEIGEIENQIRRHVPESILVAVEMVRISKGKSAPLLAAFISRKDSLAADVVALAVKESGSINKMLANIDQKLGEFLPRHMVPTVFIPLSRMPLTASAKTDRNVLAAVAATISAEQLSNYALGAADKQPPSTAAEHQMVQLWKKALSIDMELGIHDSFFRIGGDSIGAMRLVSIARSAGVFLTVEQIFRNPTLQQMASIMTTTTQLPKVTNVKPFSLISSSTSVDTVRAEAQEQCQVGPQQIQDVYPCSALQEGLFALSLKTSGSYLAQMVFSLPDGFHDDKFKEAWTQAAREAAPTLRTRFFESPSHNHRMMQTVVDAPLSWASSESLDGYLAADAASIVQLGAPTSRFAFVTDAQKGRFFIFTAHHAIYDGASLPPLFDAVRKAFDGDAIPRTSSYNVFIQYLLGMDQERSRDFWRTSLEGSPAPTFPRLPSMGYRAQTNDSLKHSVSLPIRHDTEFTASSMIRAAWSLVTAAHSDSDDVVFASTISGRTLPIASIESIIGPTLATVPVRATVDRSMSVIDFLTALQEQATEMLPHEQYGMQNIRRISPSISASCDLHNLLVINASTSEASNSGGLGLTQVNLGHLDGFHNFALSLECAMHDGMASLTVSFDNHVIDPRQMRRLVLQFENILGQLSTCGAHTKIEDLVLVSPEESAEINHWNDSVPPPQYTCVHTVVEHRVQSQPHAPAVCSWEGQLTYEELDELSSALANQLIHNWDVTPGTLVPLMFEKSIWTIVTMFAVLKAGGANVPLDPEQPVARLSELVADVGATFALSSVKYQEKAVHIAQRALVVDPNEIRMMRTGPVTHKATGPCPTDPAFILFTSGSTGKPKGIVIDHMAFSSSMKGHGEVLRYEKGRRNLQFTAYTSDVSIGEIFTSLSAGACVCVPSDFERMNDLAGAIDRMQVDWAFLTPSMASLLDADKVPTLKTLLFGGETATPENIATWASRLFLINSFGPAECSIWTHADPGVSEKHNGSHIGYAIGCATWIVDPSDYRKLVPIGSVGELVVEGPNVARGYLNNEEKTKAAFLETAPWLPAGRKNRLYKMGDLVRYLPDGKIQFLGRKDGQVKLHGQRIEIGEIEHQVRVVLGNVEISVAVEMVSLGSESSQPFLAIFLDYENQKSDDVAAALSTGDESKQWVRETINTIVGHLRDTLPRHMVPTVVFPLTRMPLNASAKTDRKALKQIASGVDVTQLPLYALASTESASITPPSTQNEQILHRIWADTLSVPADRFGTEANFMALGGDSIAAMKVIPLARAAGLVISVADILSHPVLRDMAQISRSSNSESDYVAPFSLLAYDIDRNEILAQSTLYSGLQPEAIEDIYPCTPVQKEFITTTQSQPGAYTLQDVYKLPSTVDLTRLQRACGDTVAAHAVLRTRIFPYHAQMEHLQVVQKASPDFELTRGGDLQRYLKEDKANGMGYGEPLARFALVSEGEDAYMVFTYHHSIYDAASLQIIMNDLQAFYMDESYQVGEPPYNIFVRHLLQLSSQDAPSQFWTEHLAGNGQSITPLLGPKSGEQWTPCVDTLVHHFIDFPMPYRHSRLSLTTAALTYAALSLVVARLTNSTSAVFELTLLGRNEPVPGIERMVGTTTTSAPLRIDITGDNEKGADRAWTLTLADYLSYVQQRVNGITRYEHTGMATIRTLCSDAQPILEAALPIVVHPSNPHKEALGSGIGLERREIRSMGQSTSAFYMDVSAVEGEALEINLPFDSRVVGREKVGRMLGLLEMVVVEIMTLSARGQLGDVSLSQLDWDSACLSEPEMQDYYG</sequence>
<dbReference type="SUPFAM" id="SSF47336">
    <property type="entry name" value="ACP-like"/>
    <property type="match status" value="7"/>
</dbReference>
<dbReference type="InterPro" id="IPR042099">
    <property type="entry name" value="ANL_N_sf"/>
</dbReference>
<feature type="domain" description="Carrier" evidence="5">
    <location>
        <begin position="7318"/>
        <end position="7394"/>
    </location>
</feature>
<dbReference type="FunFam" id="3.30.300.30:FF:000015">
    <property type="entry name" value="Nonribosomal peptide synthase SidD"/>
    <property type="match status" value="7"/>
</dbReference>
<feature type="domain" description="Carrier" evidence="5">
    <location>
        <begin position="5147"/>
        <end position="5223"/>
    </location>
</feature>
<dbReference type="FunFam" id="3.40.50.12780:FF:000014">
    <property type="entry name" value="Nonribosomal peptide synthetase 1"/>
    <property type="match status" value="3"/>
</dbReference>
<feature type="domain" description="Carrier" evidence="5">
    <location>
        <begin position="2968"/>
        <end position="3045"/>
    </location>
</feature>
<dbReference type="InterPro" id="IPR001242">
    <property type="entry name" value="Condensation_dom"/>
</dbReference>
<dbReference type="HOGENOM" id="CLU_000022_60_0_1"/>
<dbReference type="PhylomeDB" id="S8AMR1"/>
<dbReference type="SUPFAM" id="SSF56801">
    <property type="entry name" value="Acetyl-CoA synthetase-like"/>
    <property type="match status" value="7"/>
</dbReference>
<dbReference type="Pfam" id="PF00668">
    <property type="entry name" value="Condensation"/>
    <property type="match status" value="7"/>
</dbReference>
<dbReference type="Pfam" id="PF00550">
    <property type="entry name" value="PP-binding"/>
    <property type="match status" value="7"/>
</dbReference>
<dbReference type="Gene3D" id="1.10.1200.10">
    <property type="entry name" value="ACP-like"/>
    <property type="match status" value="7"/>
</dbReference>
<dbReference type="Gene3D" id="3.30.559.30">
    <property type="entry name" value="Nonribosomal peptide synthetase, condensation domain"/>
    <property type="match status" value="8"/>
</dbReference>
<dbReference type="SUPFAM" id="SSF52777">
    <property type="entry name" value="CoA-dependent acyltransferases"/>
    <property type="match status" value="15"/>
</dbReference>
<gene>
    <name evidence="6" type="ORF">PDE_02131</name>
</gene>
<feature type="domain" description="Carrier" evidence="5">
    <location>
        <begin position="1882"/>
        <end position="1959"/>
    </location>
</feature>
<evidence type="ECO:0000313" key="7">
    <source>
        <dbReference type="Proteomes" id="UP000019376"/>
    </source>
</evidence>
<dbReference type="InterPro" id="IPR023213">
    <property type="entry name" value="CAT-like_dom_sf"/>
</dbReference>
<dbReference type="InterPro" id="IPR045851">
    <property type="entry name" value="AMP-bd_C_sf"/>
</dbReference>
<dbReference type="InterPro" id="IPR010071">
    <property type="entry name" value="AA_adenyl_dom"/>
</dbReference>
<dbReference type="Proteomes" id="UP000019376">
    <property type="component" value="Unassembled WGS sequence"/>
</dbReference>
<dbReference type="PROSITE" id="PS50075">
    <property type="entry name" value="CARRIER"/>
    <property type="match status" value="7"/>
</dbReference>
<dbReference type="OrthoDB" id="416786at2759"/>
<name>S8AMR1_PENO1</name>
<reference evidence="6 7" key="1">
    <citation type="journal article" date="2013" name="PLoS ONE">
        <title>Genomic and secretomic analyses reveal unique features of the lignocellulolytic enzyme system of Penicillium decumbens.</title>
        <authorList>
            <person name="Liu G."/>
            <person name="Zhang L."/>
            <person name="Wei X."/>
            <person name="Zou G."/>
            <person name="Qin Y."/>
            <person name="Ma L."/>
            <person name="Li J."/>
            <person name="Zheng H."/>
            <person name="Wang S."/>
            <person name="Wang C."/>
            <person name="Xun L."/>
            <person name="Zhao G.-P."/>
            <person name="Zhou Z."/>
            <person name="Qu Y."/>
        </authorList>
    </citation>
    <scope>NUCLEOTIDE SEQUENCE [LARGE SCALE GENOMIC DNA]</scope>
    <source>
        <strain evidence="7">114-2 / CGMCC 5302</strain>
    </source>
</reference>
<feature type="domain" description="Carrier" evidence="5">
    <location>
        <begin position="797"/>
        <end position="873"/>
    </location>
</feature>
<dbReference type="GO" id="GO:0031177">
    <property type="term" value="F:phosphopantetheine binding"/>
    <property type="evidence" value="ECO:0007669"/>
    <property type="project" value="InterPro"/>
</dbReference>
<accession>S8AMR1</accession>
<dbReference type="InterPro" id="IPR000873">
    <property type="entry name" value="AMP-dep_synth/lig_dom"/>
</dbReference>
<evidence type="ECO:0000256" key="1">
    <source>
        <dbReference type="ARBA" id="ARBA00022450"/>
    </source>
</evidence>
<dbReference type="PANTHER" id="PTHR45527">
    <property type="entry name" value="NONRIBOSOMAL PEPTIDE SYNTHETASE"/>
    <property type="match status" value="1"/>
</dbReference>
<dbReference type="GO" id="GO:0044550">
    <property type="term" value="P:secondary metabolite biosynthetic process"/>
    <property type="evidence" value="ECO:0007669"/>
    <property type="project" value="TreeGrafter"/>
</dbReference>
<dbReference type="FunFam" id="3.30.559.30:FF:000003">
    <property type="entry name" value="Nonribosomal peptide synthase SidD"/>
    <property type="match status" value="4"/>
</dbReference>
<keyword evidence="3" id="KW-0436">Ligase</keyword>
<dbReference type="PROSITE" id="PS00455">
    <property type="entry name" value="AMP_BINDING"/>
    <property type="match status" value="6"/>
</dbReference>
<keyword evidence="7" id="KW-1185">Reference proteome</keyword>
<dbReference type="NCBIfam" id="NF003417">
    <property type="entry name" value="PRK04813.1"/>
    <property type="match status" value="7"/>
</dbReference>
<dbReference type="NCBIfam" id="TIGR01733">
    <property type="entry name" value="AA-adenyl-dom"/>
    <property type="match status" value="7"/>
</dbReference>
<dbReference type="PROSITE" id="PS00012">
    <property type="entry name" value="PHOSPHOPANTETHEINE"/>
    <property type="match status" value="3"/>
</dbReference>
<evidence type="ECO:0000259" key="5">
    <source>
        <dbReference type="PROSITE" id="PS50075"/>
    </source>
</evidence>
<keyword evidence="2" id="KW-0597">Phosphoprotein</keyword>
<dbReference type="Gene3D" id="3.30.559.10">
    <property type="entry name" value="Chloramphenicol acetyltransferase-like domain"/>
    <property type="match status" value="7"/>
</dbReference>
<dbReference type="InterPro" id="IPR020845">
    <property type="entry name" value="AMP-binding_CS"/>
</dbReference>
<feature type="region of interest" description="Disordered" evidence="4">
    <location>
        <begin position="1"/>
        <end position="34"/>
    </location>
</feature>
<feature type="domain" description="Carrier" evidence="5">
    <location>
        <begin position="4066"/>
        <end position="4144"/>
    </location>
</feature>
<dbReference type="Pfam" id="PF00501">
    <property type="entry name" value="AMP-binding"/>
    <property type="match status" value="7"/>
</dbReference>
<dbReference type="InterPro" id="IPR009081">
    <property type="entry name" value="PP-bd_ACP"/>
</dbReference>
<organism evidence="6 7">
    <name type="scientific">Penicillium oxalicum (strain 114-2 / CGMCC 5302)</name>
    <name type="common">Penicillium decumbens</name>
    <dbReference type="NCBI Taxonomy" id="933388"/>
    <lineage>
        <taxon>Eukaryota</taxon>
        <taxon>Fungi</taxon>
        <taxon>Dikarya</taxon>
        <taxon>Ascomycota</taxon>
        <taxon>Pezizomycotina</taxon>
        <taxon>Eurotiomycetes</taxon>
        <taxon>Eurotiomycetidae</taxon>
        <taxon>Eurotiales</taxon>
        <taxon>Aspergillaceae</taxon>
        <taxon>Penicillium</taxon>
    </lineage>
</organism>
<dbReference type="CDD" id="cd05918">
    <property type="entry name" value="A_NRPS_SidN3_like"/>
    <property type="match status" value="7"/>
</dbReference>
<protein>
    <recommendedName>
        <fullName evidence="5">Carrier domain-containing protein</fullName>
    </recommendedName>
</protein>
<dbReference type="InterPro" id="IPR020806">
    <property type="entry name" value="PKS_PP-bd"/>
</dbReference>
<dbReference type="InterPro" id="IPR006162">
    <property type="entry name" value="Ppantetheine_attach_site"/>
</dbReference>
<feature type="domain" description="Carrier" evidence="5">
    <location>
        <begin position="6235"/>
        <end position="6310"/>
    </location>
</feature>
<dbReference type="eggNOG" id="KOG1176">
    <property type="taxonomic scope" value="Eukaryota"/>
</dbReference>
<dbReference type="CDD" id="cd19545">
    <property type="entry name" value="FUM14_C_NRPS-like"/>
    <property type="match status" value="7"/>
</dbReference>
<dbReference type="eggNOG" id="KOG1178">
    <property type="taxonomic scope" value="Eukaryota"/>
</dbReference>
<dbReference type="GO" id="GO:0016874">
    <property type="term" value="F:ligase activity"/>
    <property type="evidence" value="ECO:0007669"/>
    <property type="project" value="UniProtKB-KW"/>
</dbReference>
<dbReference type="Gene3D" id="3.40.50.12780">
    <property type="entry name" value="N-terminal domain of ligase-like"/>
    <property type="match status" value="7"/>
</dbReference>
<dbReference type="SMART" id="SM01294">
    <property type="entry name" value="PKS_PP_betabranch"/>
    <property type="match status" value="1"/>
</dbReference>
<dbReference type="PANTHER" id="PTHR45527:SF1">
    <property type="entry name" value="FATTY ACID SYNTHASE"/>
    <property type="match status" value="1"/>
</dbReference>
<dbReference type="GO" id="GO:0005737">
    <property type="term" value="C:cytoplasm"/>
    <property type="evidence" value="ECO:0007669"/>
    <property type="project" value="TreeGrafter"/>
</dbReference>
<dbReference type="EMBL" id="KB644410">
    <property type="protein sequence ID" value="EPS27188.1"/>
    <property type="molecule type" value="Genomic_DNA"/>
</dbReference>
<dbReference type="FunFam" id="1.10.1200.10:FF:000005">
    <property type="entry name" value="Nonribosomal peptide synthetase 1"/>
    <property type="match status" value="3"/>
</dbReference>
<dbReference type="InterPro" id="IPR036736">
    <property type="entry name" value="ACP-like_sf"/>
</dbReference>
<dbReference type="STRING" id="933388.S8AMR1"/>
<dbReference type="GO" id="GO:0043041">
    <property type="term" value="P:amino acid activation for nonribosomal peptide biosynthetic process"/>
    <property type="evidence" value="ECO:0007669"/>
    <property type="project" value="TreeGrafter"/>
</dbReference>
<evidence type="ECO:0000313" key="6">
    <source>
        <dbReference type="EMBL" id="EPS27188.1"/>
    </source>
</evidence>
<dbReference type="Gene3D" id="3.30.300.30">
    <property type="match status" value="7"/>
</dbReference>
<evidence type="ECO:0000256" key="3">
    <source>
        <dbReference type="ARBA" id="ARBA00022598"/>
    </source>
</evidence>
<evidence type="ECO:0000256" key="2">
    <source>
        <dbReference type="ARBA" id="ARBA00022553"/>
    </source>
</evidence>
<keyword evidence="1" id="KW-0596">Phosphopantetheine</keyword>
<dbReference type="SMART" id="SM00823">
    <property type="entry name" value="PKS_PP"/>
    <property type="match status" value="4"/>
</dbReference>